<protein>
    <submittedName>
        <fullName evidence="1">Uncharacterized protein</fullName>
    </submittedName>
</protein>
<reference evidence="1" key="1">
    <citation type="submission" date="2022-07" db="EMBL/GenBank/DDBJ databases">
        <title>Parvularcula maris sp. nov., an algicidal bacterium isolated from seawater.</title>
        <authorList>
            <person name="Li F."/>
        </authorList>
    </citation>
    <scope>NUCLEOTIDE SEQUENCE</scope>
    <source>
        <strain evidence="1">BGMRC 0090</strain>
    </source>
</reference>
<sequence length="204" mass="22892">MPILTIPALQSSDIDDGYNFRNRRAYDSIHALVSEGMMVASFAFAIGQNHACGENGNAGVNCSFELFSPVYHGAPAQMQMYYAANKAARSWTKEERQAVRVHLDEVRREYVQYESFDGHLQGIAYRIQREEYIRKRNAQRQATLAQWNAILEEGMRIAEEVGWSKALIYGLFSGSNGTSGVCGTRSNSMIDRCTEDALFNALTL</sequence>
<organism evidence="1 2">
    <name type="scientific">Parvularcula maris</name>
    <dbReference type="NCBI Taxonomy" id="2965077"/>
    <lineage>
        <taxon>Bacteria</taxon>
        <taxon>Pseudomonadati</taxon>
        <taxon>Pseudomonadota</taxon>
        <taxon>Alphaproteobacteria</taxon>
        <taxon>Parvularculales</taxon>
        <taxon>Parvularculaceae</taxon>
        <taxon>Parvularcula</taxon>
    </lineage>
</organism>
<dbReference type="Proteomes" id="UP001142610">
    <property type="component" value="Unassembled WGS sequence"/>
</dbReference>
<dbReference type="AlphaFoldDB" id="A0A9X2LA95"/>
<dbReference type="RefSeq" id="WP_256619757.1">
    <property type="nucleotide sequence ID" value="NZ_JANIBC010000009.1"/>
</dbReference>
<gene>
    <name evidence="1" type="ORF">NOG11_10700</name>
</gene>
<evidence type="ECO:0000313" key="1">
    <source>
        <dbReference type="EMBL" id="MCQ8185861.1"/>
    </source>
</evidence>
<proteinExistence type="predicted"/>
<dbReference type="EMBL" id="JANIBC010000009">
    <property type="protein sequence ID" value="MCQ8185861.1"/>
    <property type="molecule type" value="Genomic_DNA"/>
</dbReference>
<evidence type="ECO:0000313" key="2">
    <source>
        <dbReference type="Proteomes" id="UP001142610"/>
    </source>
</evidence>
<keyword evidence="2" id="KW-1185">Reference proteome</keyword>
<name>A0A9X2LA95_9PROT</name>
<comment type="caution">
    <text evidence="1">The sequence shown here is derived from an EMBL/GenBank/DDBJ whole genome shotgun (WGS) entry which is preliminary data.</text>
</comment>
<accession>A0A9X2LA95</accession>